<keyword evidence="9 15" id="KW-0058">Aromatic hydrocarbons catabolism</keyword>
<evidence type="ECO:0000256" key="5">
    <source>
        <dbReference type="ARBA" id="ARBA00013117"/>
    </source>
</evidence>
<dbReference type="InterPro" id="IPR050383">
    <property type="entry name" value="GlyoxalaseI/FosfomycinResist"/>
</dbReference>
<dbReference type="InterPro" id="IPR029068">
    <property type="entry name" value="Glyas_Bleomycin-R_OHBP_Dase"/>
</dbReference>
<dbReference type="GO" id="GO:0018577">
    <property type="term" value="F:catechol 2,3-dioxygenase activity"/>
    <property type="evidence" value="ECO:0007669"/>
    <property type="project" value="UniProtKB-EC"/>
</dbReference>
<evidence type="ECO:0000256" key="2">
    <source>
        <dbReference type="ARBA" id="ARBA00001954"/>
    </source>
</evidence>
<dbReference type="InterPro" id="IPR054560">
    <property type="entry name" value="XylE-like_N"/>
</dbReference>
<reference evidence="16 17" key="1">
    <citation type="submission" date="2015-12" db="EMBL/GenBank/DDBJ databases">
        <title>Genome sequence of Aneurinibacillus soli.</title>
        <authorList>
            <person name="Lee J.S."/>
            <person name="Lee K.C."/>
            <person name="Kim K.K."/>
            <person name="Lee B.W."/>
        </authorList>
    </citation>
    <scope>NUCLEOTIDE SEQUENCE [LARGE SCALE GENOMIC DNA]</scope>
    <source>
        <strain evidence="16 17">CB4</strain>
    </source>
</reference>
<evidence type="ECO:0000256" key="10">
    <source>
        <dbReference type="ARBA" id="ARBA00022964"/>
    </source>
</evidence>
<dbReference type="InterPro" id="IPR000486">
    <property type="entry name" value="Xdiol_ring_cleave_dOase_1/2"/>
</dbReference>
<dbReference type="OrthoDB" id="317332at2"/>
<evidence type="ECO:0000313" key="17">
    <source>
        <dbReference type="Proteomes" id="UP000217696"/>
    </source>
</evidence>
<keyword evidence="10 15" id="KW-0223">Dioxygenase</keyword>
<evidence type="ECO:0000256" key="8">
    <source>
        <dbReference type="ARBA" id="ARBA00022737"/>
    </source>
</evidence>
<organism evidence="16 17">
    <name type="scientific">Aneurinibacillus soli</name>
    <dbReference type="NCBI Taxonomy" id="1500254"/>
    <lineage>
        <taxon>Bacteria</taxon>
        <taxon>Bacillati</taxon>
        <taxon>Bacillota</taxon>
        <taxon>Bacilli</taxon>
        <taxon>Bacillales</taxon>
        <taxon>Paenibacillaceae</taxon>
        <taxon>Aneurinibacillus group</taxon>
        <taxon>Aneurinibacillus</taxon>
    </lineage>
</organism>
<dbReference type="SUPFAM" id="SSF54593">
    <property type="entry name" value="Glyoxalase/Bleomycin resistance protein/Dihydroxybiphenyl dioxygenase"/>
    <property type="match status" value="1"/>
</dbReference>
<dbReference type="KEGG" id="asoc:CB4_02448"/>
<dbReference type="RefSeq" id="WP_096466042.1">
    <property type="nucleotide sequence ID" value="NZ_AP017312.1"/>
</dbReference>
<comment type="catalytic activity">
    <reaction evidence="1">
        <text>catechol + O2 = (2Z,4E)-2-hydroxy-6-oxohexa-2,4-dienoate + H(+)</text>
        <dbReference type="Rhea" id="RHEA:17337"/>
        <dbReference type="ChEBI" id="CHEBI:15378"/>
        <dbReference type="ChEBI" id="CHEBI:15379"/>
        <dbReference type="ChEBI" id="CHEBI:18135"/>
        <dbReference type="ChEBI" id="CHEBI:71198"/>
        <dbReference type="EC" id="1.13.11.2"/>
    </reaction>
</comment>
<dbReference type="InterPro" id="IPR037523">
    <property type="entry name" value="VOC_core"/>
</dbReference>
<keyword evidence="7" id="KW-0479">Metal-binding</keyword>
<evidence type="ECO:0000313" key="16">
    <source>
        <dbReference type="EMBL" id="BAU28274.1"/>
    </source>
</evidence>
<dbReference type="InterPro" id="IPR017624">
    <property type="entry name" value="Catechol_2-3_dOase"/>
</dbReference>
<accession>A0A0U5B114</accession>
<dbReference type="AlphaFoldDB" id="A0A0U5B114"/>
<comment type="cofactor">
    <cofactor evidence="2 15">
        <name>Fe(2+)</name>
        <dbReference type="ChEBI" id="CHEBI:29033"/>
    </cofactor>
</comment>
<keyword evidence="17" id="KW-1185">Reference proteome</keyword>
<dbReference type="GO" id="GO:0008198">
    <property type="term" value="F:ferrous iron binding"/>
    <property type="evidence" value="ECO:0007669"/>
    <property type="project" value="InterPro"/>
</dbReference>
<dbReference type="PANTHER" id="PTHR21366">
    <property type="entry name" value="GLYOXALASE FAMILY PROTEIN"/>
    <property type="match status" value="1"/>
</dbReference>
<protein>
    <recommendedName>
        <fullName evidence="6">Metapyrocatechase</fullName>
        <ecNumber evidence="5">1.13.11.2</ecNumber>
    </recommendedName>
    <alternativeName>
        <fullName evidence="14">CatO2ase</fullName>
    </alternativeName>
    <alternativeName>
        <fullName evidence="13">Catechol 2,3-dioxygenase</fullName>
    </alternativeName>
</protein>
<name>A0A0U5B114_9BACL</name>
<dbReference type="Gene3D" id="3.10.180.10">
    <property type="entry name" value="2,3-Dihydroxybiphenyl 1,2-Dioxygenase, domain 1"/>
    <property type="match status" value="2"/>
</dbReference>
<evidence type="ECO:0000256" key="15">
    <source>
        <dbReference type="RuleBase" id="RU000683"/>
    </source>
</evidence>
<evidence type="ECO:0000256" key="1">
    <source>
        <dbReference type="ARBA" id="ARBA00000163"/>
    </source>
</evidence>
<comment type="similarity">
    <text evidence="3 15">Belongs to the extradiol ring-cleavage dioxygenase family.</text>
</comment>
<evidence type="ECO:0000256" key="11">
    <source>
        <dbReference type="ARBA" id="ARBA00023002"/>
    </source>
</evidence>
<dbReference type="EC" id="1.13.11.2" evidence="5"/>
<evidence type="ECO:0000256" key="6">
    <source>
        <dbReference type="ARBA" id="ARBA00022190"/>
    </source>
</evidence>
<dbReference type="PROSITE" id="PS51819">
    <property type="entry name" value="VOC"/>
    <property type="match status" value="2"/>
</dbReference>
<evidence type="ECO:0000256" key="9">
    <source>
        <dbReference type="ARBA" id="ARBA00022797"/>
    </source>
</evidence>
<keyword evidence="12 15" id="KW-0408">Iron</keyword>
<evidence type="ECO:0000256" key="12">
    <source>
        <dbReference type="ARBA" id="ARBA00023004"/>
    </source>
</evidence>
<gene>
    <name evidence="16" type="primary">xylE_2</name>
    <name evidence="16" type="ORF">CB4_02448</name>
</gene>
<dbReference type="Pfam" id="PF00903">
    <property type="entry name" value="Glyoxalase"/>
    <property type="match status" value="1"/>
</dbReference>
<evidence type="ECO:0000256" key="13">
    <source>
        <dbReference type="ARBA" id="ARBA00030369"/>
    </source>
</evidence>
<dbReference type="InterPro" id="IPR004360">
    <property type="entry name" value="Glyas_Fos-R_dOase_dom"/>
</dbReference>
<evidence type="ECO:0000256" key="3">
    <source>
        <dbReference type="ARBA" id="ARBA00008784"/>
    </source>
</evidence>
<evidence type="ECO:0000256" key="14">
    <source>
        <dbReference type="ARBA" id="ARBA00031146"/>
    </source>
</evidence>
<dbReference type="Pfam" id="PF22247">
    <property type="entry name" value="Diox-like_N"/>
    <property type="match status" value="1"/>
</dbReference>
<evidence type="ECO:0000256" key="4">
    <source>
        <dbReference type="ARBA" id="ARBA00011881"/>
    </source>
</evidence>
<dbReference type="Proteomes" id="UP000217696">
    <property type="component" value="Chromosome"/>
</dbReference>
<dbReference type="EMBL" id="AP017312">
    <property type="protein sequence ID" value="BAU28274.1"/>
    <property type="molecule type" value="Genomic_DNA"/>
</dbReference>
<sequence length="303" mass="34808">MAIMRLGRVQIRVPNWEKSIFYYKNVLGLIETARDENHVYLKAWDEYDHHSVILQKADTAGLDHLAFKCEFAQDLDLYEQKLSDYGIAVQRVPRGTRIAEGEAIRFQLPTEHWVELYHEIEVVGNGMPLVNPDPWPDHLVGIAPPRLDHLLVTGDDIEGVSRLFMDVFDFKMSEQLVDHSGEGKLATWLFKTNTAHDIAFVKGPNGRLHHIAFWLDEWVELRKAADIMAKNDVTIDIGPTRHGITRGTTIYFFDPSGNRNEVFCGGYITYPDSPTITWTEDTIGKAIFFFERELNDRFMNVNS</sequence>
<keyword evidence="8" id="KW-0677">Repeat</keyword>
<dbReference type="NCBIfam" id="TIGR03211">
    <property type="entry name" value="catechol_2_3"/>
    <property type="match status" value="1"/>
</dbReference>
<dbReference type="PROSITE" id="PS00082">
    <property type="entry name" value="EXTRADIOL_DIOXYGENAS"/>
    <property type="match status" value="1"/>
</dbReference>
<evidence type="ECO:0000256" key="7">
    <source>
        <dbReference type="ARBA" id="ARBA00022723"/>
    </source>
</evidence>
<keyword evidence="11 15" id="KW-0560">Oxidoreductase</keyword>
<comment type="subunit">
    <text evidence="4">Homotetramer.</text>
</comment>
<proteinExistence type="inferred from homology"/>